<dbReference type="GO" id="GO:0043107">
    <property type="term" value="P:type IV pilus-dependent motility"/>
    <property type="evidence" value="ECO:0007669"/>
    <property type="project" value="InterPro"/>
</dbReference>
<reference evidence="2 3" key="1">
    <citation type="journal article" date="2016" name="Nat. Commun.">
        <title>Thousands of microbial genomes shed light on interconnected biogeochemical processes in an aquifer system.</title>
        <authorList>
            <person name="Anantharaman K."/>
            <person name="Brown C.T."/>
            <person name="Hug L.A."/>
            <person name="Sharon I."/>
            <person name="Castelle C.J."/>
            <person name="Probst A.J."/>
            <person name="Thomas B.C."/>
            <person name="Singh A."/>
            <person name="Wilkins M.J."/>
            <person name="Karaoz U."/>
            <person name="Brodie E.L."/>
            <person name="Williams K.H."/>
            <person name="Hubbard S.S."/>
            <person name="Banfield J.F."/>
        </authorList>
    </citation>
    <scope>NUCLEOTIDE SEQUENCE [LARGE SCALE GENOMIC DNA]</scope>
</reference>
<dbReference type="AlphaFoldDB" id="A0A1F5T840"/>
<comment type="caution">
    <text evidence="2">The sequence shown here is derived from an EMBL/GenBank/DDBJ whole genome shotgun (WGS) entry which is preliminary data.</text>
</comment>
<keyword evidence="1" id="KW-1133">Transmembrane helix</keyword>
<evidence type="ECO:0000313" key="2">
    <source>
        <dbReference type="EMBL" id="OGF35102.1"/>
    </source>
</evidence>
<sequence>MLNAPATKNVNALKADPADGRANVVVIGRDKNRTQFVGAAEQFLRSYRLIFGLTVVICLLGTALFVYSVYVANVVDVQALINQKTAVLEQRQAELEKLKSIKINFTQLEGPAKKIVEVLPMSKDLPAIFVQMEALAVKHNLFLASIDVADDKDAAASKKKLPLQKLFINVSLTGGDYFALKGFLADVEKNLRLLDVRSLAYAPDTMSFNLSLAAYFYND</sequence>
<keyword evidence="1" id="KW-0472">Membrane</keyword>
<proteinExistence type="predicted"/>
<keyword evidence="1" id="KW-0812">Transmembrane</keyword>
<name>A0A1F5T840_9BACT</name>
<dbReference type="InterPro" id="IPR014717">
    <property type="entry name" value="Transl_elong_EF1B/ribsomal_bS6"/>
</dbReference>
<dbReference type="GO" id="GO:0043683">
    <property type="term" value="P:type IV pilus assembly"/>
    <property type="evidence" value="ECO:0007669"/>
    <property type="project" value="InterPro"/>
</dbReference>
<gene>
    <name evidence="2" type="ORF">A2482_00095</name>
</gene>
<organism evidence="2 3">
    <name type="scientific">Candidatus Falkowbacteria bacterium RIFOXYC2_FULL_48_21</name>
    <dbReference type="NCBI Taxonomy" id="1798005"/>
    <lineage>
        <taxon>Bacteria</taxon>
        <taxon>Candidatus Falkowiibacteriota</taxon>
    </lineage>
</organism>
<dbReference type="Proteomes" id="UP000178656">
    <property type="component" value="Unassembled WGS sequence"/>
</dbReference>
<protein>
    <submittedName>
        <fullName evidence="2">Uncharacterized protein</fullName>
    </submittedName>
</protein>
<dbReference type="Gene3D" id="3.30.70.60">
    <property type="match status" value="1"/>
</dbReference>
<accession>A0A1F5T840</accession>
<evidence type="ECO:0000313" key="3">
    <source>
        <dbReference type="Proteomes" id="UP000178656"/>
    </source>
</evidence>
<dbReference type="EMBL" id="MFGM01000056">
    <property type="protein sequence ID" value="OGF35102.1"/>
    <property type="molecule type" value="Genomic_DNA"/>
</dbReference>
<evidence type="ECO:0000256" key="1">
    <source>
        <dbReference type="SAM" id="Phobius"/>
    </source>
</evidence>
<feature type="transmembrane region" description="Helical" evidence="1">
    <location>
        <begin position="49"/>
        <end position="70"/>
    </location>
</feature>